<protein>
    <submittedName>
        <fullName evidence="3">AAA family ATPase</fullName>
    </submittedName>
</protein>
<evidence type="ECO:0000259" key="2">
    <source>
        <dbReference type="Pfam" id="PF13304"/>
    </source>
</evidence>
<dbReference type="PANTHER" id="PTHR32182:SF22">
    <property type="entry name" value="ATP-DEPENDENT ENDONUCLEASE, OLD FAMILY-RELATED"/>
    <property type="match status" value="1"/>
</dbReference>
<name>A0A8A4TV06_SULCO</name>
<feature type="domain" description="ATPase AAA-type core" evidence="2">
    <location>
        <begin position="323"/>
        <end position="408"/>
    </location>
</feature>
<dbReference type="GO" id="GO:0016887">
    <property type="term" value="F:ATP hydrolysis activity"/>
    <property type="evidence" value="ECO:0007669"/>
    <property type="project" value="InterPro"/>
</dbReference>
<dbReference type="GO" id="GO:0006302">
    <property type="term" value="P:double-strand break repair"/>
    <property type="evidence" value="ECO:0007669"/>
    <property type="project" value="TreeGrafter"/>
</dbReference>
<dbReference type="Proteomes" id="UP000663929">
    <property type="component" value="Chromosome"/>
</dbReference>
<proteinExistence type="predicted"/>
<dbReference type="AlphaFoldDB" id="A0A8A4TV06"/>
<dbReference type="RefSeq" id="WP_237383896.1">
    <property type="nucleotide sequence ID" value="NZ_CP071793.1"/>
</dbReference>
<dbReference type="InterPro" id="IPR027417">
    <property type="entry name" value="P-loop_NTPase"/>
</dbReference>
<dbReference type="SUPFAM" id="SSF52540">
    <property type="entry name" value="P-loop containing nucleoside triphosphate hydrolases"/>
    <property type="match status" value="1"/>
</dbReference>
<dbReference type="EMBL" id="CP071793">
    <property type="protein sequence ID" value="QTD53796.1"/>
    <property type="molecule type" value="Genomic_DNA"/>
</dbReference>
<feature type="domain" description="ATPase AAA-type core" evidence="2">
    <location>
        <begin position="23"/>
        <end position="56"/>
    </location>
</feature>
<dbReference type="KEGG" id="scor:J3U87_15205"/>
<dbReference type="PANTHER" id="PTHR32182">
    <property type="entry name" value="DNA REPLICATION AND REPAIR PROTEIN RECF"/>
    <property type="match status" value="1"/>
</dbReference>
<gene>
    <name evidence="3" type="ORF">J3U87_15205</name>
</gene>
<evidence type="ECO:0000313" key="3">
    <source>
        <dbReference type="EMBL" id="QTD53796.1"/>
    </source>
</evidence>
<evidence type="ECO:0000256" key="1">
    <source>
        <dbReference type="SAM" id="MobiDB-lite"/>
    </source>
</evidence>
<accession>A0A8A4TV06</accession>
<keyword evidence="4" id="KW-1185">Reference proteome</keyword>
<feature type="region of interest" description="Disordered" evidence="1">
    <location>
        <begin position="454"/>
        <end position="495"/>
    </location>
</feature>
<dbReference type="GO" id="GO:0000731">
    <property type="term" value="P:DNA synthesis involved in DNA repair"/>
    <property type="evidence" value="ECO:0007669"/>
    <property type="project" value="TreeGrafter"/>
</dbReference>
<organism evidence="3 4">
    <name type="scientific">Sulfidibacter corallicola</name>
    <dbReference type="NCBI Taxonomy" id="2818388"/>
    <lineage>
        <taxon>Bacteria</taxon>
        <taxon>Pseudomonadati</taxon>
        <taxon>Acidobacteriota</taxon>
        <taxon>Holophagae</taxon>
        <taxon>Acanthopleuribacterales</taxon>
        <taxon>Acanthopleuribacteraceae</taxon>
        <taxon>Sulfidibacter</taxon>
    </lineage>
</organism>
<dbReference type="Pfam" id="PF13304">
    <property type="entry name" value="AAA_21"/>
    <property type="match status" value="2"/>
</dbReference>
<sequence>MLTRLKVKGFKNLANVDLFFGPVTCVAGANGTGKSNLFDALRFLGDVAGEDLVTAARAQRGVYADAQIPQLLFHREGARQTAKIEFEAEMIVPHSGLDEQEREVLATANHLRYRLVLRWRPAEAEVPGRLEIEHEELVPVASRSGANLLHFPHANHWRTSLIHKTDSAAENQKGSFISTGREKGKKVVSLRTDRLPVKPISVLTDGLRATVLSSAPSDYPTAWLARREMQSWRHLQLEPEALRRPVAGQAGSPEERDGEDKALISVWRRVRRSWQLPRDGLEGDGGLEGRLAQRLIDLIDDVQAIRAGFDEETGLTWLEVCDRSGLWLPAHALSDGTLRFLALALQEQDPGAPRLLCLEEPENGLAPQRLPALMALLRALAGDVEDFVDECNPPLQILFTTHAPGLVSTAGIDELLVAELISPGNACFRFPRGSWRKAAQPRLKPLREEDLAPWRIAAPADEGTEEREEAVAVRPGRATRKTALDHPLLPFGEPT</sequence>
<evidence type="ECO:0000313" key="4">
    <source>
        <dbReference type="Proteomes" id="UP000663929"/>
    </source>
</evidence>
<dbReference type="GO" id="GO:0005524">
    <property type="term" value="F:ATP binding"/>
    <property type="evidence" value="ECO:0007669"/>
    <property type="project" value="InterPro"/>
</dbReference>
<reference evidence="3" key="1">
    <citation type="submission" date="2021-03" db="EMBL/GenBank/DDBJ databases">
        <title>Acanthopleuribacteraceae sp. M133.</title>
        <authorList>
            <person name="Wang G."/>
        </authorList>
    </citation>
    <scope>NUCLEOTIDE SEQUENCE</scope>
    <source>
        <strain evidence="3">M133</strain>
    </source>
</reference>
<dbReference type="InterPro" id="IPR003959">
    <property type="entry name" value="ATPase_AAA_core"/>
</dbReference>
<dbReference type="Gene3D" id="3.40.50.300">
    <property type="entry name" value="P-loop containing nucleotide triphosphate hydrolases"/>
    <property type="match status" value="2"/>
</dbReference>